<dbReference type="AlphaFoldDB" id="A0A5K1VC83"/>
<dbReference type="VEuPathDB" id="AmoebaDB:EHI8A_063960"/>
<dbReference type="FunFam" id="1.10.10.10:FF:000605">
    <property type="entry name" value="Uncharacterized protein"/>
    <property type="match status" value="1"/>
</dbReference>
<feature type="transmembrane region" description="Helical" evidence="2">
    <location>
        <begin position="362"/>
        <end position="381"/>
    </location>
</feature>
<dbReference type="VEuPathDB" id="AmoebaDB:EHI5A_044060"/>
<dbReference type="EMBL" id="BDEQ01000001">
    <property type="protein sequence ID" value="GAT96890.1"/>
    <property type="molecule type" value="Genomic_DNA"/>
</dbReference>
<feature type="transmembrane region" description="Helical" evidence="2">
    <location>
        <begin position="393"/>
        <end position="417"/>
    </location>
</feature>
<keyword evidence="2" id="KW-1133">Transmembrane helix</keyword>
<feature type="transmembrane region" description="Helical" evidence="2">
    <location>
        <begin position="463"/>
        <end position="485"/>
    </location>
</feature>
<dbReference type="Gene3D" id="1.10.10.10">
    <property type="entry name" value="Winged helix-like DNA-binding domain superfamily/Winged helix DNA-binding domain"/>
    <property type="match status" value="1"/>
</dbReference>
<evidence type="ECO:0000256" key="1">
    <source>
        <dbReference type="SAM" id="Coils"/>
    </source>
</evidence>
<sequence length="640" mass="73789">MSSNFHRKQLQTNNIPRAQGGRLKNWKCTYPGCNEPAKTRYNCYSHVWDTHLRYEQSVRTNELASCYKDIKNKDSIKVMCDKYMSKLVEVPYPFEFEMKTSNKSELSVIEEQMPSGFLNQDNNINNINITMNDSYPIEYNEIPIKENNTEDSINEQNFIEIIQMSQALKQLHVIGEIFAENGFLTRSDQRTKTDIANLNNSLDLIMQLRGVTFKYKGTEQRKYGFIAQELKQVLPDLVREDTQGLYIDTQGILPILVESLKQLNQNVEEYKNQNNEILELQERVDKAMEHLYKLKTENDNQNKELQEQIQLEEEVDKKKKENPIWYKIRTLLGPPPFILFACLFSTFFIIVIPIIFRSFYFLISFFGTLTIVLWFAVALNWKDIKVFLKEGKSFIPSLIGWKIQHYVVWFILFSLFLDCAISNMVIGQYVFIFVGLYSLAAFLTLSFTMFISNNAPSCVPTQFLLVPLVLVQAIGIASLVLSMVYQPFNENLEMNKLLTTYDLVITENIDIDLPLLPVSWNCFNPKFRCDPELPDGISLSYDKVGHLPRISGIIKSIEYNNQSTIEIHIDAICSGYIVVKYPKINLHNCAKDLDNSHCIDPKCAYCNVLSNSSLNHCFPCTSLANQLCQKDNGTSSCSIK</sequence>
<keyword evidence="1" id="KW-0175">Coiled coil</keyword>
<dbReference type="VEuPathDB" id="AmoebaDB:KM1_056970"/>
<keyword evidence="2" id="KW-0472">Membrane</keyword>
<dbReference type="PANTHER" id="PTHR13029:SF21">
    <property type="entry name" value="PEPTIDASE S74 DOMAIN-CONTAINING PROTEIN"/>
    <property type="match status" value="1"/>
</dbReference>
<accession>A0A5K1VC83</accession>
<gene>
    <name evidence="4" type="ORF">CL6EHI_072090</name>
</gene>
<dbReference type="VEuPathDB" id="AmoebaDB:EHI_072090"/>
<evidence type="ECO:0000313" key="4">
    <source>
        <dbReference type="EMBL" id="GAT96890.1"/>
    </source>
</evidence>
<evidence type="ECO:0000313" key="5">
    <source>
        <dbReference type="Proteomes" id="UP000078387"/>
    </source>
</evidence>
<feature type="coiled-coil region" evidence="1">
    <location>
        <begin position="253"/>
        <end position="322"/>
    </location>
</feature>
<feature type="domain" description="Peptidase S74" evidence="3">
    <location>
        <begin position="187"/>
        <end position="274"/>
    </location>
</feature>
<dbReference type="PROSITE" id="PS51688">
    <property type="entry name" value="ICA"/>
    <property type="match status" value="1"/>
</dbReference>
<reference evidence="4 5" key="1">
    <citation type="submission" date="2016-05" db="EMBL/GenBank/DDBJ databases">
        <title>First whole genome sequencing of Entamoeba histolytica HM1:IMSS-clone-6.</title>
        <authorList>
            <person name="Mukherjee Avik.K."/>
            <person name="Izumyama S."/>
            <person name="Nakada-Tsukui K."/>
            <person name="Nozaki T."/>
        </authorList>
    </citation>
    <scope>NUCLEOTIDE SEQUENCE [LARGE SCALE GENOMIC DNA]</scope>
    <source>
        <strain evidence="4 5">HM1:IMSS clone 6</strain>
    </source>
</reference>
<dbReference type="OMA" id="ETIKIMC"/>
<dbReference type="VEuPathDB" id="AmoebaDB:EHI7A_060880"/>
<feature type="transmembrane region" description="Helical" evidence="2">
    <location>
        <begin position="337"/>
        <end position="356"/>
    </location>
</feature>
<dbReference type="Pfam" id="PF13884">
    <property type="entry name" value="Peptidase_S74"/>
    <property type="match status" value="1"/>
</dbReference>
<proteinExistence type="predicted"/>
<evidence type="ECO:0000256" key="2">
    <source>
        <dbReference type="SAM" id="Phobius"/>
    </source>
</evidence>
<name>A0A5K1VC83_ENTHI</name>
<keyword evidence="2" id="KW-0812">Transmembrane</keyword>
<dbReference type="InterPro" id="IPR036388">
    <property type="entry name" value="WH-like_DNA-bd_sf"/>
</dbReference>
<organism evidence="4 5">
    <name type="scientific">Entamoeba histolytica</name>
    <dbReference type="NCBI Taxonomy" id="5759"/>
    <lineage>
        <taxon>Eukaryota</taxon>
        <taxon>Amoebozoa</taxon>
        <taxon>Evosea</taxon>
        <taxon>Archamoebae</taxon>
        <taxon>Mastigamoebida</taxon>
        <taxon>Entamoebidae</taxon>
        <taxon>Entamoeba</taxon>
    </lineage>
</organism>
<feature type="transmembrane region" description="Helical" evidence="2">
    <location>
        <begin position="429"/>
        <end position="451"/>
    </location>
</feature>
<dbReference type="InterPro" id="IPR030392">
    <property type="entry name" value="S74_ICA"/>
</dbReference>
<protein>
    <recommendedName>
        <fullName evidence="3">Peptidase S74 domain-containing protein</fullName>
    </recommendedName>
</protein>
<dbReference type="PANTHER" id="PTHR13029">
    <property type="match status" value="1"/>
</dbReference>
<dbReference type="Proteomes" id="UP000078387">
    <property type="component" value="Unassembled WGS sequence"/>
</dbReference>
<evidence type="ECO:0000259" key="3">
    <source>
        <dbReference type="PROSITE" id="PS51688"/>
    </source>
</evidence>
<dbReference type="InterPro" id="IPR051577">
    <property type="entry name" value="MRF-like"/>
</dbReference>
<comment type="caution">
    <text evidence="4">The sequence shown here is derived from an EMBL/GenBank/DDBJ whole genome shotgun (WGS) entry which is preliminary data.</text>
</comment>